<keyword evidence="3" id="KW-1185">Reference proteome</keyword>
<organism evidence="2 3">
    <name type="scientific">Hibiscus sabdariffa</name>
    <name type="common">roselle</name>
    <dbReference type="NCBI Taxonomy" id="183260"/>
    <lineage>
        <taxon>Eukaryota</taxon>
        <taxon>Viridiplantae</taxon>
        <taxon>Streptophyta</taxon>
        <taxon>Embryophyta</taxon>
        <taxon>Tracheophyta</taxon>
        <taxon>Spermatophyta</taxon>
        <taxon>Magnoliopsida</taxon>
        <taxon>eudicotyledons</taxon>
        <taxon>Gunneridae</taxon>
        <taxon>Pentapetalae</taxon>
        <taxon>rosids</taxon>
        <taxon>malvids</taxon>
        <taxon>Malvales</taxon>
        <taxon>Malvaceae</taxon>
        <taxon>Malvoideae</taxon>
        <taxon>Hibiscus</taxon>
    </lineage>
</organism>
<gene>
    <name evidence="2" type="ORF">V6N12_040452</name>
</gene>
<evidence type="ECO:0008006" key="4">
    <source>
        <dbReference type="Google" id="ProtNLM"/>
    </source>
</evidence>
<keyword evidence="1" id="KW-0812">Transmembrane</keyword>
<evidence type="ECO:0000313" key="2">
    <source>
        <dbReference type="EMBL" id="KAK8551830.1"/>
    </source>
</evidence>
<dbReference type="EMBL" id="JBBPBM010000020">
    <property type="protein sequence ID" value="KAK8551830.1"/>
    <property type="molecule type" value="Genomic_DNA"/>
</dbReference>
<dbReference type="Proteomes" id="UP001472677">
    <property type="component" value="Unassembled WGS sequence"/>
</dbReference>
<protein>
    <recommendedName>
        <fullName evidence="4">Transmembrane protein</fullName>
    </recommendedName>
</protein>
<sequence>MSRTGPTKGEERRDTIPHTHPLTLSFLFTHYFIATVVFLPTPPFNSLLSLFLLLPYSLLFQPGNLGLIVYAVFCLEYIAGIGVAIL</sequence>
<feature type="transmembrane region" description="Helical" evidence="1">
    <location>
        <begin position="67"/>
        <end position="85"/>
    </location>
</feature>
<name>A0ABR2E5I9_9ROSI</name>
<feature type="transmembrane region" description="Helical" evidence="1">
    <location>
        <begin position="21"/>
        <end position="38"/>
    </location>
</feature>
<keyword evidence="1" id="KW-0472">Membrane</keyword>
<comment type="caution">
    <text evidence="2">The sequence shown here is derived from an EMBL/GenBank/DDBJ whole genome shotgun (WGS) entry which is preliminary data.</text>
</comment>
<accession>A0ABR2E5I9</accession>
<evidence type="ECO:0000313" key="3">
    <source>
        <dbReference type="Proteomes" id="UP001472677"/>
    </source>
</evidence>
<evidence type="ECO:0000256" key="1">
    <source>
        <dbReference type="SAM" id="Phobius"/>
    </source>
</evidence>
<keyword evidence="1" id="KW-1133">Transmembrane helix</keyword>
<reference evidence="2 3" key="1">
    <citation type="journal article" date="2024" name="G3 (Bethesda)">
        <title>Genome assembly of Hibiscus sabdariffa L. provides insights into metabolisms of medicinal natural products.</title>
        <authorList>
            <person name="Kim T."/>
        </authorList>
    </citation>
    <scope>NUCLEOTIDE SEQUENCE [LARGE SCALE GENOMIC DNA]</scope>
    <source>
        <strain evidence="2">TK-2024</strain>
        <tissue evidence="2">Old leaves</tissue>
    </source>
</reference>
<proteinExistence type="predicted"/>